<dbReference type="NCBIfam" id="TIGR00539">
    <property type="entry name" value="hemN_rel"/>
    <property type="match status" value="1"/>
</dbReference>
<evidence type="ECO:0000256" key="2">
    <source>
        <dbReference type="ARBA" id="ARBA00006100"/>
    </source>
</evidence>
<keyword evidence="7 10" id="KW-0408">Iron</keyword>
<dbReference type="RefSeq" id="WP_259055549.1">
    <property type="nucleotide sequence ID" value="NZ_JANUCT010000010.1"/>
</dbReference>
<dbReference type="SFLD" id="SFLDG01065">
    <property type="entry name" value="anaerobic_coproporphyrinogen-I"/>
    <property type="match status" value="1"/>
</dbReference>
<keyword evidence="5 10" id="KW-0949">S-adenosyl-L-methionine</keyword>
<reference evidence="12" key="1">
    <citation type="submission" date="2022-08" db="EMBL/GenBank/DDBJ databases">
        <title>Genomic Encyclopedia of Type Strains, Phase III (KMG-III): the genomes of soil and plant-associated and newly described type strains.</title>
        <authorList>
            <person name="Whitman W."/>
        </authorList>
    </citation>
    <scope>NUCLEOTIDE SEQUENCE</scope>
    <source>
        <strain evidence="12">HMT 1</strain>
    </source>
</reference>
<dbReference type="PROSITE" id="PS51918">
    <property type="entry name" value="RADICAL_SAM"/>
    <property type="match status" value="1"/>
</dbReference>
<dbReference type="InterPro" id="IPR013785">
    <property type="entry name" value="Aldolase_TIM"/>
</dbReference>
<feature type="domain" description="Radical SAM core" evidence="11">
    <location>
        <begin position="4"/>
        <end position="237"/>
    </location>
</feature>
<sequence length="394" mass="43844">MAEFGQPLPLSLYVHIPWCVRKCPYCDFNSHELRGELPGGDYVDALLRDLDYTLDRRSQPPLQSIFIGGGTPSLLPADNMAQLLDGIAARLPLADDCEITLEANPGTVEAARFRDFRAAGINRLSLGVQSFADEQLRKLGRIHDAAEARRAIATAADAGFDNFNIDLMFGLPEQSVDAALADLEQAFACQPRHISWYQLTIEPNTVFYKQPPVLPDDENLWAMQCAGQRLLRQHGYDQYEVSAYARAGSQCRHNLNYWRFGDYLGIGAGAHAKLTDVDAGTIRRQARHRLPAAYLQKAGTAGVIADDRRLDTDDAVFEFMLNALRLERGVPVSLLRRHAGVTEADIAVALDNARRLGLLRRDRRRLQPTARGRRYLNDLVALFLPDNDAVAVHG</sequence>
<dbReference type="Gene3D" id="3.20.20.70">
    <property type="entry name" value="Aldolase class I"/>
    <property type="match status" value="1"/>
</dbReference>
<dbReference type="EMBL" id="JANUCT010000010">
    <property type="protein sequence ID" value="MCS3903638.1"/>
    <property type="molecule type" value="Genomic_DNA"/>
</dbReference>
<dbReference type="SFLD" id="SFLDG01082">
    <property type="entry name" value="B12-binding_domain_containing"/>
    <property type="match status" value="1"/>
</dbReference>
<evidence type="ECO:0000259" key="11">
    <source>
        <dbReference type="PROSITE" id="PS51918"/>
    </source>
</evidence>
<keyword evidence="8 10" id="KW-0411">Iron-sulfur</keyword>
<dbReference type="GO" id="GO:0006779">
    <property type="term" value="P:porphyrin-containing compound biosynthetic process"/>
    <property type="evidence" value="ECO:0007669"/>
    <property type="project" value="InterPro"/>
</dbReference>
<name>A0AAE3L4C3_9GAMM</name>
<dbReference type="AlphaFoldDB" id="A0AAE3L4C3"/>
<dbReference type="InterPro" id="IPR010723">
    <property type="entry name" value="HemN_C"/>
</dbReference>
<dbReference type="Pfam" id="PF06969">
    <property type="entry name" value="HemN_C"/>
    <property type="match status" value="1"/>
</dbReference>
<dbReference type="SFLD" id="SFLDF00288">
    <property type="entry name" value="HemN-like__clustered_with_nucl"/>
    <property type="match status" value="1"/>
</dbReference>
<evidence type="ECO:0000256" key="8">
    <source>
        <dbReference type="ARBA" id="ARBA00023014"/>
    </source>
</evidence>
<dbReference type="GO" id="GO:0046872">
    <property type="term" value="F:metal ion binding"/>
    <property type="evidence" value="ECO:0007669"/>
    <property type="project" value="UniProtKB-UniRule"/>
</dbReference>
<dbReference type="InterPro" id="IPR007197">
    <property type="entry name" value="rSAM"/>
</dbReference>
<organism evidence="12 13">
    <name type="scientific">Methylohalomonas lacus</name>
    <dbReference type="NCBI Taxonomy" id="398773"/>
    <lineage>
        <taxon>Bacteria</taxon>
        <taxon>Pseudomonadati</taxon>
        <taxon>Pseudomonadota</taxon>
        <taxon>Gammaproteobacteria</taxon>
        <taxon>Methylohalomonadales</taxon>
        <taxon>Methylohalomonadaceae</taxon>
        <taxon>Methylohalomonas</taxon>
    </lineage>
</organism>
<comment type="function">
    <text evidence="10">Probably acts as a heme chaperone, transferring heme to an unknown acceptor. Binds one molecule of heme per monomer, possibly covalently. Binds 1 [4Fe-4S] cluster. The cluster is coordinated with 3 cysteines and an exchangeable S-adenosyl-L-methionine.</text>
</comment>
<dbReference type="SUPFAM" id="SSF102114">
    <property type="entry name" value="Radical SAM enzymes"/>
    <property type="match status" value="1"/>
</dbReference>
<dbReference type="SFLD" id="SFLDS00029">
    <property type="entry name" value="Radical_SAM"/>
    <property type="match status" value="1"/>
</dbReference>
<dbReference type="PANTHER" id="PTHR13932:SF5">
    <property type="entry name" value="RADICAL S-ADENOSYL METHIONINE DOMAIN-CONTAINING PROTEIN 1, MITOCHONDRIAL"/>
    <property type="match status" value="1"/>
</dbReference>
<dbReference type="InterPro" id="IPR004559">
    <property type="entry name" value="HemW-like"/>
</dbReference>
<dbReference type="SMART" id="SM00729">
    <property type="entry name" value="Elp3"/>
    <property type="match status" value="1"/>
</dbReference>
<dbReference type="Proteomes" id="UP001204445">
    <property type="component" value="Unassembled WGS sequence"/>
</dbReference>
<keyword evidence="12" id="KW-0560">Oxidoreductase</keyword>
<dbReference type="InterPro" id="IPR058240">
    <property type="entry name" value="rSAM_sf"/>
</dbReference>
<dbReference type="Pfam" id="PF04055">
    <property type="entry name" value="Radical_SAM"/>
    <property type="match status" value="1"/>
</dbReference>
<evidence type="ECO:0000256" key="7">
    <source>
        <dbReference type="ARBA" id="ARBA00023004"/>
    </source>
</evidence>
<proteinExistence type="inferred from homology"/>
<dbReference type="InterPro" id="IPR006638">
    <property type="entry name" value="Elp3/MiaA/NifB-like_rSAM"/>
</dbReference>
<dbReference type="InterPro" id="IPR034505">
    <property type="entry name" value="Coproporphyrinogen-III_oxidase"/>
</dbReference>
<evidence type="ECO:0000256" key="5">
    <source>
        <dbReference type="ARBA" id="ARBA00022691"/>
    </source>
</evidence>
<evidence type="ECO:0000256" key="1">
    <source>
        <dbReference type="ARBA" id="ARBA00001966"/>
    </source>
</evidence>
<comment type="subcellular location">
    <subcellularLocation>
        <location evidence="10">Cytoplasm</location>
    </subcellularLocation>
</comment>
<evidence type="ECO:0000256" key="10">
    <source>
        <dbReference type="RuleBase" id="RU364116"/>
    </source>
</evidence>
<dbReference type="SFLD" id="SFLDF00562">
    <property type="entry name" value="HemN-like__clustered_with_heat"/>
    <property type="match status" value="1"/>
</dbReference>
<comment type="cofactor">
    <cofactor evidence="1">
        <name>[4Fe-4S] cluster</name>
        <dbReference type="ChEBI" id="CHEBI:49883"/>
    </cofactor>
</comment>
<dbReference type="GO" id="GO:0004109">
    <property type="term" value="F:coproporphyrinogen oxidase activity"/>
    <property type="evidence" value="ECO:0007669"/>
    <property type="project" value="InterPro"/>
</dbReference>
<dbReference type="GO" id="GO:0005737">
    <property type="term" value="C:cytoplasm"/>
    <property type="evidence" value="ECO:0007669"/>
    <property type="project" value="UniProtKB-SubCell"/>
</dbReference>
<gene>
    <name evidence="12" type="ORF">J2T55_001667</name>
</gene>
<protein>
    <recommendedName>
        <fullName evidence="3 10">Heme chaperone HemW</fullName>
    </recommendedName>
</protein>
<comment type="caution">
    <text evidence="12">The sequence shown here is derived from an EMBL/GenBank/DDBJ whole genome shotgun (WGS) entry which is preliminary data.</text>
</comment>
<evidence type="ECO:0000313" key="12">
    <source>
        <dbReference type="EMBL" id="MCS3903638.1"/>
    </source>
</evidence>
<keyword evidence="4 10" id="KW-0349">Heme</keyword>
<accession>A0AAE3L4C3</accession>
<keyword evidence="6 10" id="KW-0479">Metal-binding</keyword>
<evidence type="ECO:0000256" key="9">
    <source>
        <dbReference type="ARBA" id="ARBA00023186"/>
    </source>
</evidence>
<evidence type="ECO:0000313" key="13">
    <source>
        <dbReference type="Proteomes" id="UP001204445"/>
    </source>
</evidence>
<dbReference type="CDD" id="cd01335">
    <property type="entry name" value="Radical_SAM"/>
    <property type="match status" value="1"/>
</dbReference>
<dbReference type="GO" id="GO:0051539">
    <property type="term" value="F:4 iron, 4 sulfur cluster binding"/>
    <property type="evidence" value="ECO:0007669"/>
    <property type="project" value="UniProtKB-UniRule"/>
</dbReference>
<evidence type="ECO:0000256" key="4">
    <source>
        <dbReference type="ARBA" id="ARBA00022617"/>
    </source>
</evidence>
<keyword evidence="10" id="KW-0963">Cytoplasm</keyword>
<comment type="similarity">
    <text evidence="2">Belongs to the anaerobic coproporphyrinogen-III oxidase family. HemW subfamily.</text>
</comment>
<keyword evidence="13" id="KW-1185">Reference proteome</keyword>
<dbReference type="PANTHER" id="PTHR13932">
    <property type="entry name" value="COPROPORPHYRINIGEN III OXIDASE"/>
    <property type="match status" value="1"/>
</dbReference>
<evidence type="ECO:0000256" key="6">
    <source>
        <dbReference type="ARBA" id="ARBA00022723"/>
    </source>
</evidence>
<evidence type="ECO:0000256" key="3">
    <source>
        <dbReference type="ARBA" id="ARBA00017228"/>
    </source>
</evidence>
<keyword evidence="9 10" id="KW-0143">Chaperone</keyword>
<keyword evidence="10" id="KW-0004">4Fe-4S</keyword>